<comment type="catalytic activity">
    <reaction evidence="10 11">
        <text>L-cysteinyl-[protein] + hexadecanoyl-CoA = S-hexadecanoyl-L-cysteinyl-[protein] + CoA</text>
        <dbReference type="Rhea" id="RHEA:36683"/>
        <dbReference type="Rhea" id="RHEA-COMP:10131"/>
        <dbReference type="Rhea" id="RHEA-COMP:11032"/>
        <dbReference type="ChEBI" id="CHEBI:29950"/>
        <dbReference type="ChEBI" id="CHEBI:57287"/>
        <dbReference type="ChEBI" id="CHEBI:57379"/>
        <dbReference type="ChEBI" id="CHEBI:74151"/>
        <dbReference type="EC" id="2.3.1.225"/>
    </reaction>
</comment>
<evidence type="ECO:0000313" key="13">
    <source>
        <dbReference type="EMBL" id="CAH2354803.1"/>
    </source>
</evidence>
<keyword evidence="6" id="KW-0564">Palmitate</keyword>
<dbReference type="PROSITE" id="PS50216">
    <property type="entry name" value="DHHC"/>
    <property type="match status" value="1"/>
</dbReference>
<evidence type="ECO:0000256" key="5">
    <source>
        <dbReference type="ARBA" id="ARBA00023136"/>
    </source>
</evidence>
<dbReference type="GO" id="GO:0005789">
    <property type="term" value="C:endoplasmic reticulum membrane"/>
    <property type="evidence" value="ECO:0007669"/>
    <property type="project" value="UniProtKB-SubCell"/>
</dbReference>
<keyword evidence="8 11" id="KW-0012">Acyltransferase</keyword>
<comment type="caution">
    <text evidence="13">The sequence shown here is derived from an EMBL/GenBank/DDBJ whole genome shotgun (WGS) entry which is preliminary data.</text>
</comment>
<evidence type="ECO:0000256" key="9">
    <source>
        <dbReference type="ARBA" id="ARBA00023463"/>
    </source>
</evidence>
<keyword evidence="14" id="KW-1185">Reference proteome</keyword>
<evidence type="ECO:0000256" key="4">
    <source>
        <dbReference type="ARBA" id="ARBA00022989"/>
    </source>
</evidence>
<comment type="domain">
    <text evidence="11">The DHHC domain is required for palmitoyltransferase activity.</text>
</comment>
<dbReference type="GO" id="GO:0006612">
    <property type="term" value="P:protein targeting to membrane"/>
    <property type="evidence" value="ECO:0007669"/>
    <property type="project" value="TreeGrafter"/>
</dbReference>
<accession>A0A9P0QTP8</accession>
<dbReference type="PANTHER" id="PTHR22883:SF43">
    <property type="entry name" value="PALMITOYLTRANSFERASE APP"/>
    <property type="match status" value="1"/>
</dbReference>
<keyword evidence="4 11" id="KW-1133">Transmembrane helix</keyword>
<dbReference type="EMBL" id="CAKXYY010000019">
    <property type="protein sequence ID" value="CAH2354803.1"/>
    <property type="molecule type" value="Genomic_DNA"/>
</dbReference>
<dbReference type="GO" id="GO:0019706">
    <property type="term" value="F:protein-cysteine S-palmitoyltransferase activity"/>
    <property type="evidence" value="ECO:0007669"/>
    <property type="project" value="UniProtKB-EC"/>
</dbReference>
<dbReference type="Pfam" id="PF01529">
    <property type="entry name" value="DHHC"/>
    <property type="match status" value="1"/>
</dbReference>
<dbReference type="InterPro" id="IPR001594">
    <property type="entry name" value="Palmitoyltrfase_DHHC"/>
</dbReference>
<feature type="transmembrane region" description="Helical" evidence="11">
    <location>
        <begin position="269"/>
        <end position="294"/>
    </location>
</feature>
<comment type="subcellular location">
    <subcellularLocation>
        <location evidence="1">Endoplasmic reticulum membrane</location>
        <topology evidence="1">Multi-pass membrane protein</topology>
    </subcellularLocation>
</comment>
<protein>
    <recommendedName>
        <fullName evidence="11">Palmitoyltransferase</fullName>
        <ecNumber evidence="11">2.3.1.225</ecNumber>
    </recommendedName>
</protein>
<dbReference type="AlphaFoldDB" id="A0A9P0QTP8"/>
<feature type="transmembrane region" description="Helical" evidence="11">
    <location>
        <begin position="223"/>
        <end position="249"/>
    </location>
</feature>
<evidence type="ECO:0000256" key="11">
    <source>
        <dbReference type="RuleBase" id="RU079119"/>
    </source>
</evidence>
<evidence type="ECO:0000256" key="8">
    <source>
        <dbReference type="ARBA" id="ARBA00023315"/>
    </source>
</evidence>
<reference evidence="13" key="1">
    <citation type="submission" date="2022-03" db="EMBL/GenBank/DDBJ databases">
        <authorList>
            <person name="Legras J.-L."/>
            <person name="Devillers H."/>
            <person name="Grondin C."/>
        </authorList>
    </citation>
    <scope>NUCLEOTIDE SEQUENCE</scope>
    <source>
        <strain evidence="13">CLIB 1423</strain>
    </source>
</reference>
<dbReference type="Proteomes" id="UP000837801">
    <property type="component" value="Unassembled WGS sequence"/>
</dbReference>
<dbReference type="InterPro" id="IPR039859">
    <property type="entry name" value="PFA4/ZDH16/20/ERF2-like"/>
</dbReference>
<keyword evidence="5 11" id="KW-0472">Membrane</keyword>
<gene>
    <name evidence="13" type="ORF">CLIB1423_19S00650</name>
</gene>
<keyword evidence="3 11" id="KW-0812">Transmembrane</keyword>
<feature type="transmembrane region" description="Helical" evidence="11">
    <location>
        <begin position="100"/>
        <end position="119"/>
    </location>
</feature>
<evidence type="ECO:0000259" key="12">
    <source>
        <dbReference type="Pfam" id="PF01529"/>
    </source>
</evidence>
<evidence type="ECO:0000256" key="3">
    <source>
        <dbReference type="ARBA" id="ARBA00022692"/>
    </source>
</evidence>
<keyword evidence="7" id="KW-0449">Lipoprotein</keyword>
<organism evidence="13 14">
    <name type="scientific">[Candida] railenensis</name>
    <dbReference type="NCBI Taxonomy" id="45579"/>
    <lineage>
        <taxon>Eukaryota</taxon>
        <taxon>Fungi</taxon>
        <taxon>Dikarya</taxon>
        <taxon>Ascomycota</taxon>
        <taxon>Saccharomycotina</taxon>
        <taxon>Pichiomycetes</taxon>
        <taxon>Debaryomycetaceae</taxon>
        <taxon>Kurtzmaniella</taxon>
    </lineage>
</organism>
<sequence>MTKVRNQHKEKPTGTDLEPTFVERLIYNWLITDPNLNISTAKNYQVQHHDSMKYIFFFGGRLRTVKGRPIVILTGALIIVPAVLFWCYEAKWLWHNVSSAPVIIFSYMWMLTFMFFIRASTSDPGVLPRNIHIPLKVDKTTKQFGPTAPEEYYNIISVPYYQNDNNGRARSNDASINLKYCPTCHIWKPARTSHCNVCNCCVLHHDHHCKFLNNCVGPRNYQYFLWFLLCATIGNVLLFILSFIQIFYYKLETIPSVQRFEQSINLHPAAFFLAIYSFFTMLYPALLLGFHLVLTSKYLTTREYLNNVWGKRHNPDFVNFFDTGSMWKNLYISWIGKPKGVSMFRLIDPYEPGDLRLEKINPLPTF</sequence>
<evidence type="ECO:0000256" key="7">
    <source>
        <dbReference type="ARBA" id="ARBA00023288"/>
    </source>
</evidence>
<dbReference type="OrthoDB" id="9909019at2759"/>
<evidence type="ECO:0000256" key="10">
    <source>
        <dbReference type="ARBA" id="ARBA00048048"/>
    </source>
</evidence>
<keyword evidence="2 11" id="KW-0808">Transferase</keyword>
<dbReference type="GO" id="GO:0005794">
    <property type="term" value="C:Golgi apparatus"/>
    <property type="evidence" value="ECO:0007669"/>
    <property type="project" value="TreeGrafter"/>
</dbReference>
<proteinExistence type="inferred from homology"/>
<evidence type="ECO:0000313" key="14">
    <source>
        <dbReference type="Proteomes" id="UP000837801"/>
    </source>
</evidence>
<dbReference type="PANTHER" id="PTHR22883">
    <property type="entry name" value="ZINC FINGER DHHC DOMAIN CONTAINING PROTEIN"/>
    <property type="match status" value="1"/>
</dbReference>
<evidence type="ECO:0000256" key="6">
    <source>
        <dbReference type="ARBA" id="ARBA00023139"/>
    </source>
</evidence>
<feature type="domain" description="Palmitoyltransferase DHHC" evidence="12">
    <location>
        <begin position="177"/>
        <end position="307"/>
    </location>
</feature>
<evidence type="ECO:0000256" key="2">
    <source>
        <dbReference type="ARBA" id="ARBA00022679"/>
    </source>
</evidence>
<evidence type="ECO:0000256" key="1">
    <source>
        <dbReference type="ARBA" id="ARBA00004477"/>
    </source>
</evidence>
<feature type="transmembrane region" description="Helical" evidence="11">
    <location>
        <begin position="70"/>
        <end position="88"/>
    </location>
</feature>
<comment type="similarity">
    <text evidence="9">Belongs to the DHHC palmitoyltransferase family. ERF2/ZDHHC9 subfamily.</text>
</comment>
<dbReference type="EC" id="2.3.1.225" evidence="11"/>
<name>A0A9P0QTP8_9ASCO</name>